<evidence type="ECO:0000256" key="1">
    <source>
        <dbReference type="SAM" id="MobiDB-lite"/>
    </source>
</evidence>
<dbReference type="EMBL" id="CP011509">
    <property type="protein sequence ID" value="AKJ04274.1"/>
    <property type="molecule type" value="Genomic_DNA"/>
</dbReference>
<dbReference type="Proteomes" id="UP000035579">
    <property type="component" value="Chromosome"/>
</dbReference>
<proteinExistence type="predicted"/>
<reference evidence="2 3" key="1">
    <citation type="submission" date="2015-05" db="EMBL/GenBank/DDBJ databases">
        <title>Genome assembly of Archangium gephyra DSM 2261.</title>
        <authorList>
            <person name="Sharma G."/>
            <person name="Subramanian S."/>
        </authorList>
    </citation>
    <scope>NUCLEOTIDE SEQUENCE [LARGE SCALE GENOMIC DNA]</scope>
    <source>
        <strain evidence="2 3">DSM 2261</strain>
    </source>
</reference>
<organism evidence="2 3">
    <name type="scientific">Archangium gephyra</name>
    <dbReference type="NCBI Taxonomy" id="48"/>
    <lineage>
        <taxon>Bacteria</taxon>
        <taxon>Pseudomonadati</taxon>
        <taxon>Myxococcota</taxon>
        <taxon>Myxococcia</taxon>
        <taxon>Myxococcales</taxon>
        <taxon>Cystobacterineae</taxon>
        <taxon>Archangiaceae</taxon>
        <taxon>Archangium</taxon>
    </lineage>
</organism>
<feature type="region of interest" description="Disordered" evidence="1">
    <location>
        <begin position="32"/>
        <end position="89"/>
    </location>
</feature>
<protein>
    <submittedName>
        <fullName evidence="2">Uncharacterized protein</fullName>
    </submittedName>
</protein>
<name>A0AAC8QBF6_9BACT</name>
<gene>
    <name evidence="2" type="ORF">AA314_05900</name>
</gene>
<evidence type="ECO:0000313" key="3">
    <source>
        <dbReference type="Proteomes" id="UP000035579"/>
    </source>
</evidence>
<dbReference type="AlphaFoldDB" id="A0AAC8QBF6"/>
<sequence>MEAALETGSAGHRTRCVTGSGRRCRCFQCEEGRGWGPRRPSPRPSRGDTAGIGTRWGSIPSPRPSPGGRGEVAPYASLRSSRLRSRSAR</sequence>
<evidence type="ECO:0000313" key="2">
    <source>
        <dbReference type="EMBL" id="AKJ04274.1"/>
    </source>
</evidence>
<accession>A0AAC8QBF6</accession>
<dbReference type="KEGG" id="age:AA314_05900"/>